<protein>
    <submittedName>
        <fullName evidence="1">Uncharacterized protein</fullName>
    </submittedName>
</protein>
<evidence type="ECO:0000313" key="1">
    <source>
        <dbReference type="EMBL" id="MBD2196625.1"/>
    </source>
</evidence>
<proteinExistence type="predicted"/>
<name>A0ABR8A9G4_9CYAN</name>
<evidence type="ECO:0000313" key="2">
    <source>
        <dbReference type="Proteomes" id="UP000658514"/>
    </source>
</evidence>
<organism evidence="1 2">
    <name type="scientific">Calothrix parietina FACHB-288</name>
    <dbReference type="NCBI Taxonomy" id="2692896"/>
    <lineage>
        <taxon>Bacteria</taxon>
        <taxon>Bacillati</taxon>
        <taxon>Cyanobacteriota</taxon>
        <taxon>Cyanophyceae</taxon>
        <taxon>Nostocales</taxon>
        <taxon>Calotrichaceae</taxon>
        <taxon>Calothrix</taxon>
    </lineage>
</organism>
<reference evidence="1 2" key="1">
    <citation type="journal article" date="2020" name="ISME J.">
        <title>Comparative genomics reveals insights into cyanobacterial evolution and habitat adaptation.</title>
        <authorList>
            <person name="Chen M.Y."/>
            <person name="Teng W.K."/>
            <person name="Zhao L."/>
            <person name="Hu C.X."/>
            <person name="Zhou Y.K."/>
            <person name="Han B.P."/>
            <person name="Song L.R."/>
            <person name="Shu W.S."/>
        </authorList>
    </citation>
    <scope>NUCLEOTIDE SEQUENCE [LARGE SCALE GENOMIC DNA]</scope>
    <source>
        <strain evidence="1 2">FACHB-288</strain>
    </source>
</reference>
<accession>A0ABR8A9G4</accession>
<gene>
    <name evidence="1" type="ORF">H6G24_14130</name>
</gene>
<sequence length="227" mass="23248">MTRIALSNGQYADLIIAAGQNIGGMFPLPNGQYAQTVIPVDASGNIAIASPNHPGFVSGRYYTPHYFNAPTTGSLATGFVYYIYFYTPVTASFDRICINVTTQASAGNTARLGIYNVTSGGITPSSLIVDAGDVAIDSTGAKEATININLTPGWYALAVAQSGGSAVISTIGSSAAIGGFVLGTTSVSTSFNTCSRASQSYGSLPSTAPTSSFTLQTGAPVVWLRAS</sequence>
<comment type="caution">
    <text evidence="1">The sequence shown here is derived from an EMBL/GenBank/DDBJ whole genome shotgun (WGS) entry which is preliminary data.</text>
</comment>
<dbReference type="EMBL" id="JACJQH010000019">
    <property type="protein sequence ID" value="MBD2196625.1"/>
    <property type="molecule type" value="Genomic_DNA"/>
</dbReference>
<dbReference type="Proteomes" id="UP000658514">
    <property type="component" value="Unassembled WGS sequence"/>
</dbReference>
<dbReference type="RefSeq" id="WP_190548516.1">
    <property type="nucleotide sequence ID" value="NZ_CAWPNO010000050.1"/>
</dbReference>
<keyword evidence="2" id="KW-1185">Reference proteome</keyword>